<feature type="region of interest" description="Disordered" evidence="1">
    <location>
        <begin position="126"/>
        <end position="147"/>
    </location>
</feature>
<gene>
    <name evidence="2" type="ORF">AB7P39_12140</name>
</gene>
<dbReference type="EMBL" id="JBHLHV010000002">
    <property type="protein sequence ID" value="MFB8893590.1"/>
    <property type="molecule type" value="Genomic_DNA"/>
</dbReference>
<sequence>MATRDDDLLTLLRQIRDSLARLELQAEPATGSPSTRSLAAAIRAELERSGKKRTELATVLKRSRQNVASKLAGDYPFRTDELTAAAAFLNCTVLELMQSALRQEAKTNMPVQDASAGFDRRINMYEQPPRAAAVTRRQAENRVAPSP</sequence>
<keyword evidence="3" id="KW-1185">Reference proteome</keyword>
<evidence type="ECO:0008006" key="4">
    <source>
        <dbReference type="Google" id="ProtNLM"/>
    </source>
</evidence>
<name>A0ABV5EUD9_9MICO</name>
<dbReference type="RefSeq" id="WP_378719284.1">
    <property type="nucleotide sequence ID" value="NZ_JBHLHV010000002.1"/>
</dbReference>
<comment type="caution">
    <text evidence="2">The sequence shown here is derived from an EMBL/GenBank/DDBJ whole genome shotgun (WGS) entry which is preliminary data.</text>
</comment>
<evidence type="ECO:0000313" key="3">
    <source>
        <dbReference type="Proteomes" id="UP001589643"/>
    </source>
</evidence>
<reference evidence="2 3" key="1">
    <citation type="submission" date="2024-08" db="EMBL/GenBank/DDBJ databases">
        <title>Heavy metals resistant antinobacteria isolated from wastewater.</title>
        <authorList>
            <person name="Roman Ponce B."/>
            <person name="Blanco Mercado M.A."/>
            <person name="Avila Aldana I.N."/>
            <person name="Morales Arrieta S."/>
        </authorList>
    </citation>
    <scope>NUCLEOTIDE SEQUENCE [LARGE SCALE GENOMIC DNA]</scope>
    <source>
        <strain evidence="3">sma-1</strain>
    </source>
</reference>
<protein>
    <recommendedName>
        <fullName evidence="4">HTH cro/C1-type domain-containing protein</fullName>
    </recommendedName>
</protein>
<proteinExistence type="predicted"/>
<dbReference type="SUPFAM" id="SSF47413">
    <property type="entry name" value="lambda repressor-like DNA-binding domains"/>
    <property type="match status" value="1"/>
</dbReference>
<dbReference type="Proteomes" id="UP001589643">
    <property type="component" value="Unassembled WGS sequence"/>
</dbReference>
<dbReference type="InterPro" id="IPR010982">
    <property type="entry name" value="Lambda_DNA-bd_dom_sf"/>
</dbReference>
<accession>A0ABV5EUD9</accession>
<evidence type="ECO:0000256" key="1">
    <source>
        <dbReference type="SAM" id="MobiDB-lite"/>
    </source>
</evidence>
<organism evidence="2 3">
    <name type="scientific">Microbacterium plantarum</name>
    <dbReference type="NCBI Taxonomy" id="1816425"/>
    <lineage>
        <taxon>Bacteria</taxon>
        <taxon>Bacillati</taxon>
        <taxon>Actinomycetota</taxon>
        <taxon>Actinomycetes</taxon>
        <taxon>Micrococcales</taxon>
        <taxon>Microbacteriaceae</taxon>
        <taxon>Microbacterium</taxon>
    </lineage>
</organism>
<evidence type="ECO:0000313" key="2">
    <source>
        <dbReference type="EMBL" id="MFB8893590.1"/>
    </source>
</evidence>